<evidence type="ECO:0000256" key="9">
    <source>
        <dbReference type="ARBA" id="ARBA00017720"/>
    </source>
</evidence>
<evidence type="ECO:0000256" key="1">
    <source>
        <dbReference type="ARBA" id="ARBA00000024"/>
    </source>
</evidence>
<dbReference type="SUPFAM" id="SSF141734">
    <property type="entry name" value="HisI-like"/>
    <property type="match status" value="1"/>
</dbReference>
<reference evidence="14 15" key="1">
    <citation type="submission" date="2020-08" db="EMBL/GenBank/DDBJ databases">
        <title>Genomic Encyclopedia of Type Strains, Phase IV (KMG-IV): sequencing the most valuable type-strain genomes for metagenomic binning, comparative biology and taxonomic classification.</title>
        <authorList>
            <person name="Goeker M."/>
        </authorList>
    </citation>
    <scope>NUCLEOTIDE SEQUENCE [LARGE SCALE GENOMIC DNA]</scope>
    <source>
        <strain evidence="14 15">DSM 25024</strain>
    </source>
</reference>
<dbReference type="NCBIfam" id="NF000768">
    <property type="entry name" value="PRK00051.1"/>
    <property type="match status" value="1"/>
</dbReference>
<dbReference type="EMBL" id="JACIDO010000003">
    <property type="protein sequence ID" value="MBB3935441.1"/>
    <property type="molecule type" value="Genomic_DNA"/>
</dbReference>
<evidence type="ECO:0000256" key="11">
    <source>
        <dbReference type="ARBA" id="ARBA00022801"/>
    </source>
</evidence>
<dbReference type="EC" id="3.5.4.19" evidence="8"/>
<comment type="catalytic activity">
    <reaction evidence="1">
        <text>1-(5-phospho-beta-D-ribosyl)-5'-AMP + H2O = 1-(5-phospho-beta-D-ribosyl)-5-[(5-phospho-beta-D-ribosylamino)methylideneamino]imidazole-4-carboxamide</text>
        <dbReference type="Rhea" id="RHEA:20049"/>
        <dbReference type="ChEBI" id="CHEBI:15377"/>
        <dbReference type="ChEBI" id="CHEBI:58435"/>
        <dbReference type="ChEBI" id="CHEBI:59457"/>
        <dbReference type="EC" id="3.5.4.19"/>
    </reaction>
</comment>
<evidence type="ECO:0000256" key="6">
    <source>
        <dbReference type="ARBA" id="ARBA00008299"/>
    </source>
</evidence>
<protein>
    <recommendedName>
        <fullName evidence="9">Histidine biosynthesis bifunctional protein HisIE</fullName>
        <ecNumber evidence="8">3.5.4.19</ecNumber>
        <ecNumber evidence="7">3.6.1.31</ecNumber>
    </recommendedName>
</protein>
<evidence type="ECO:0000256" key="2">
    <source>
        <dbReference type="ARBA" id="ARBA00001460"/>
    </source>
</evidence>
<dbReference type="AlphaFoldDB" id="A0A7W6BXC1"/>
<dbReference type="OrthoDB" id="9795769at2"/>
<keyword evidence="12" id="KW-0368">Histidine biosynthesis</keyword>
<dbReference type="GO" id="GO:0000105">
    <property type="term" value="P:L-histidine biosynthetic process"/>
    <property type="evidence" value="ECO:0007669"/>
    <property type="project" value="UniProtKB-UniPathway"/>
</dbReference>
<dbReference type="Proteomes" id="UP000531216">
    <property type="component" value="Unassembled WGS sequence"/>
</dbReference>
<proteinExistence type="inferred from homology"/>
<evidence type="ECO:0000313" key="14">
    <source>
        <dbReference type="EMBL" id="MBB3935441.1"/>
    </source>
</evidence>
<evidence type="ECO:0000256" key="8">
    <source>
        <dbReference type="ARBA" id="ARBA00012721"/>
    </source>
</evidence>
<evidence type="ECO:0000256" key="10">
    <source>
        <dbReference type="ARBA" id="ARBA00022605"/>
    </source>
</evidence>
<keyword evidence="10" id="KW-0028">Amino-acid biosynthesis</keyword>
<evidence type="ECO:0000256" key="5">
    <source>
        <dbReference type="ARBA" id="ARBA00007731"/>
    </source>
</evidence>
<comment type="pathway">
    <text evidence="3">Amino-acid biosynthesis; L-histidine biosynthesis; L-histidine from 5-phospho-alpha-D-ribose 1-diphosphate: step 3/9.</text>
</comment>
<dbReference type="Pfam" id="PF01502">
    <property type="entry name" value="PRA-CH"/>
    <property type="match status" value="1"/>
</dbReference>
<dbReference type="PANTHER" id="PTHR42945:SF1">
    <property type="entry name" value="HISTIDINE BIOSYNTHESIS BIFUNCTIONAL PROTEIN HIS7"/>
    <property type="match status" value="1"/>
</dbReference>
<evidence type="ECO:0000259" key="13">
    <source>
        <dbReference type="Pfam" id="PF01502"/>
    </source>
</evidence>
<dbReference type="InterPro" id="IPR038019">
    <property type="entry name" value="PRib_AMP_CycHydrolase_sf"/>
</dbReference>
<comment type="catalytic activity">
    <reaction evidence="2">
        <text>1-(5-phospho-beta-D-ribosyl)-ATP + H2O = 1-(5-phospho-beta-D-ribosyl)-5'-AMP + diphosphate + H(+)</text>
        <dbReference type="Rhea" id="RHEA:22828"/>
        <dbReference type="ChEBI" id="CHEBI:15377"/>
        <dbReference type="ChEBI" id="CHEBI:15378"/>
        <dbReference type="ChEBI" id="CHEBI:33019"/>
        <dbReference type="ChEBI" id="CHEBI:59457"/>
        <dbReference type="ChEBI" id="CHEBI:73183"/>
        <dbReference type="EC" id="3.6.1.31"/>
    </reaction>
</comment>
<dbReference type="Gene3D" id="3.10.20.810">
    <property type="entry name" value="Phosphoribosyl-AMP cyclohydrolase"/>
    <property type="match status" value="1"/>
</dbReference>
<sequence>MSVSAHVFPPPGAKADLEEGSVLTPRFDAAGLVTAVVSDMDGGLLMVAHMNAEALDLTIRSGIAHYWSRSRQSLWKKGETSGALQTVQEMRVDCDQDAVWLKVTVAKPEDTCHTGRETCFYRSVSLGPHGGKLSAR</sequence>
<dbReference type="UniPathway" id="UPA00031">
    <property type="reaction ID" value="UER00008"/>
</dbReference>
<organism evidence="14 15">
    <name type="scientific">Aureimonas phyllosphaerae</name>
    <dbReference type="NCBI Taxonomy" id="1166078"/>
    <lineage>
        <taxon>Bacteria</taxon>
        <taxon>Pseudomonadati</taxon>
        <taxon>Pseudomonadota</taxon>
        <taxon>Alphaproteobacteria</taxon>
        <taxon>Hyphomicrobiales</taxon>
        <taxon>Aurantimonadaceae</taxon>
        <taxon>Aureimonas</taxon>
    </lineage>
</organism>
<evidence type="ECO:0000256" key="7">
    <source>
        <dbReference type="ARBA" id="ARBA00012414"/>
    </source>
</evidence>
<dbReference type="RefSeq" id="WP_090965985.1">
    <property type="nucleotide sequence ID" value="NZ_FOOA01000023.1"/>
</dbReference>
<accession>A0A7W6BXC1</accession>
<evidence type="ECO:0000313" key="15">
    <source>
        <dbReference type="Proteomes" id="UP000531216"/>
    </source>
</evidence>
<feature type="domain" description="Phosphoribosyl-AMP cyclohydrolase" evidence="13">
    <location>
        <begin position="46"/>
        <end position="121"/>
    </location>
</feature>
<dbReference type="EC" id="3.6.1.31" evidence="7"/>
<comment type="similarity">
    <text evidence="6">In the N-terminal section; belongs to the PRA-CH family.</text>
</comment>
<comment type="pathway">
    <text evidence="4">Amino-acid biosynthesis; L-histidine biosynthesis; L-histidine from 5-phospho-alpha-D-ribose 1-diphosphate: step 2/9.</text>
</comment>
<keyword evidence="15" id="KW-1185">Reference proteome</keyword>
<evidence type="ECO:0000256" key="12">
    <source>
        <dbReference type="ARBA" id="ARBA00023102"/>
    </source>
</evidence>
<gene>
    <name evidence="14" type="ORF">GGR05_001585</name>
</gene>
<keyword evidence="11 14" id="KW-0378">Hydrolase</keyword>
<dbReference type="PANTHER" id="PTHR42945">
    <property type="entry name" value="HISTIDINE BIOSYNTHESIS BIFUNCTIONAL PROTEIN"/>
    <property type="match status" value="1"/>
</dbReference>
<dbReference type="GO" id="GO:0004636">
    <property type="term" value="F:phosphoribosyl-ATP diphosphatase activity"/>
    <property type="evidence" value="ECO:0007669"/>
    <property type="project" value="UniProtKB-EC"/>
</dbReference>
<dbReference type="InterPro" id="IPR002496">
    <property type="entry name" value="PRib_AMP_CycHydrolase_dom"/>
</dbReference>
<name>A0A7W6BXC1_9HYPH</name>
<evidence type="ECO:0000256" key="3">
    <source>
        <dbReference type="ARBA" id="ARBA00005169"/>
    </source>
</evidence>
<comment type="similarity">
    <text evidence="5">In the C-terminal section; belongs to the PRA-PH family.</text>
</comment>
<dbReference type="FunFam" id="3.10.20.810:FF:000001">
    <property type="entry name" value="Histidine biosynthesis bifunctional protein HisIE"/>
    <property type="match status" value="1"/>
</dbReference>
<dbReference type="GO" id="GO:0004635">
    <property type="term" value="F:phosphoribosyl-AMP cyclohydrolase activity"/>
    <property type="evidence" value="ECO:0007669"/>
    <property type="project" value="UniProtKB-EC"/>
</dbReference>
<evidence type="ECO:0000256" key="4">
    <source>
        <dbReference type="ARBA" id="ARBA00005204"/>
    </source>
</evidence>
<comment type="caution">
    <text evidence="14">The sequence shown here is derived from an EMBL/GenBank/DDBJ whole genome shotgun (WGS) entry which is preliminary data.</text>
</comment>